<protein>
    <submittedName>
        <fullName evidence="7">Glycosyl hydrolase</fullName>
    </submittedName>
</protein>
<dbReference type="InterPro" id="IPR013780">
    <property type="entry name" value="Glyco_hydro_b"/>
</dbReference>
<accession>A0A537K7M9</accession>
<keyword evidence="3 4" id="KW-0378">Hydrolase</keyword>
<dbReference type="Pfam" id="PF17189">
    <property type="entry name" value="Glyco_hydro_30C"/>
    <property type="match status" value="1"/>
</dbReference>
<evidence type="ECO:0000256" key="1">
    <source>
        <dbReference type="ARBA" id="ARBA00005382"/>
    </source>
</evidence>
<feature type="domain" description="Glycosyl hydrolase family 30 TIM-barrel" evidence="5">
    <location>
        <begin position="90"/>
        <end position="424"/>
    </location>
</feature>
<sequence>MRLAPKRSLHEAGWLALGACLIGGVAQPQAQHLNEERAAATNGGPAAVHVWLTTGDRTELLTHEPDLSFGAQPVAPLAIEVDALRSYQEIVGLGAALTDAAVAVMSRNLTRSARRDLIAELFGPPPGIGLSFVRIPIGASDFSERHYSLDDSPHGEPDPTLAHFSMEPQAHDLFPLLHEIRAINPRLRVVASPWSAPAWMKDSGKLVRGRLRADAYDAFAQYLLRVADAYAAAGLPLYAITVQNEPGFEPGNYPGMPFKAAARAEFIGRHLGPLFARRPNAPLILEWDHNWIAPGSPLRVLGDPAAARYIAGVAWHCYKGAVKAQSLVHAAYPDKDTYLTECSGGEWEKRWEENLAWFAGTLVIDGTRNWARGVILWNLALDEKGGPHAGGCTNCRGVVTIDSRTGSVTRNVEYYALAHASRFVRPGAHRIESTSDIEGLKCVAFRNADDGSMVVIVFNSAVEPRLFSVKSDGRAFRYTLRGRSLVTFTWATSQSGSTTDSRAAR</sequence>
<keyword evidence="2" id="KW-0732">Signal</keyword>
<comment type="caution">
    <text evidence="7">The sequence shown here is derived from an EMBL/GenBank/DDBJ whole genome shotgun (WGS) entry which is preliminary data.</text>
</comment>
<comment type="similarity">
    <text evidence="1 4">Belongs to the glycosyl hydrolase 30 family.</text>
</comment>
<evidence type="ECO:0000256" key="2">
    <source>
        <dbReference type="ARBA" id="ARBA00022729"/>
    </source>
</evidence>
<proteinExistence type="inferred from homology"/>
<dbReference type="PANTHER" id="PTHR11069:SF23">
    <property type="entry name" value="LYSOSOMAL ACID GLUCOSYLCERAMIDASE"/>
    <property type="match status" value="1"/>
</dbReference>
<dbReference type="GO" id="GO:0006680">
    <property type="term" value="P:glucosylceramide catabolic process"/>
    <property type="evidence" value="ECO:0007669"/>
    <property type="project" value="TreeGrafter"/>
</dbReference>
<evidence type="ECO:0000259" key="6">
    <source>
        <dbReference type="Pfam" id="PF17189"/>
    </source>
</evidence>
<dbReference type="AlphaFoldDB" id="A0A537K7M9"/>
<dbReference type="InterPro" id="IPR033453">
    <property type="entry name" value="Glyco_hydro_30_TIM-barrel"/>
</dbReference>
<dbReference type="EMBL" id="VBAK01000090">
    <property type="protein sequence ID" value="TMI91536.1"/>
    <property type="molecule type" value="Genomic_DNA"/>
</dbReference>
<dbReference type="GO" id="GO:0016020">
    <property type="term" value="C:membrane"/>
    <property type="evidence" value="ECO:0007669"/>
    <property type="project" value="GOC"/>
</dbReference>
<dbReference type="GO" id="GO:0004348">
    <property type="term" value="F:glucosylceramidase activity"/>
    <property type="evidence" value="ECO:0007669"/>
    <property type="project" value="InterPro"/>
</dbReference>
<dbReference type="InterPro" id="IPR017853">
    <property type="entry name" value="GH"/>
</dbReference>
<evidence type="ECO:0000256" key="3">
    <source>
        <dbReference type="ARBA" id="ARBA00022801"/>
    </source>
</evidence>
<organism evidence="7 8">
    <name type="scientific">Candidatus Segetimicrobium genomatis</name>
    <dbReference type="NCBI Taxonomy" id="2569760"/>
    <lineage>
        <taxon>Bacteria</taxon>
        <taxon>Bacillati</taxon>
        <taxon>Candidatus Sysuimicrobiota</taxon>
        <taxon>Candidatus Sysuimicrobiia</taxon>
        <taxon>Candidatus Sysuimicrobiales</taxon>
        <taxon>Candidatus Segetimicrobiaceae</taxon>
        <taxon>Candidatus Segetimicrobium</taxon>
    </lineage>
</organism>
<dbReference type="InterPro" id="IPR001139">
    <property type="entry name" value="Glyco_hydro_30"/>
</dbReference>
<dbReference type="SUPFAM" id="SSF51445">
    <property type="entry name" value="(Trans)glycosidases"/>
    <property type="match status" value="1"/>
</dbReference>
<dbReference type="Pfam" id="PF02055">
    <property type="entry name" value="Glyco_hydro_30"/>
    <property type="match status" value="1"/>
</dbReference>
<name>A0A537K7M9_9BACT</name>
<dbReference type="InterPro" id="IPR033452">
    <property type="entry name" value="GH30_C"/>
</dbReference>
<evidence type="ECO:0000313" key="8">
    <source>
        <dbReference type="Proteomes" id="UP000318509"/>
    </source>
</evidence>
<gene>
    <name evidence="7" type="ORF">E6H00_03775</name>
</gene>
<keyword evidence="4" id="KW-0326">Glycosidase</keyword>
<evidence type="ECO:0000313" key="7">
    <source>
        <dbReference type="EMBL" id="TMI91536.1"/>
    </source>
</evidence>
<dbReference type="Proteomes" id="UP000318509">
    <property type="component" value="Unassembled WGS sequence"/>
</dbReference>
<feature type="domain" description="Glycosyl hydrolase family 30 beta sandwich" evidence="6">
    <location>
        <begin position="427"/>
        <end position="488"/>
    </location>
</feature>
<reference evidence="7 8" key="1">
    <citation type="journal article" date="2019" name="Nat. Microbiol.">
        <title>Mediterranean grassland soil C-N compound turnover is dependent on rainfall and depth, and is mediated by genomically divergent microorganisms.</title>
        <authorList>
            <person name="Diamond S."/>
            <person name="Andeer P.F."/>
            <person name="Li Z."/>
            <person name="Crits-Christoph A."/>
            <person name="Burstein D."/>
            <person name="Anantharaman K."/>
            <person name="Lane K.R."/>
            <person name="Thomas B.C."/>
            <person name="Pan C."/>
            <person name="Northen T.R."/>
            <person name="Banfield J.F."/>
        </authorList>
    </citation>
    <scope>NUCLEOTIDE SEQUENCE [LARGE SCALE GENOMIC DNA]</scope>
    <source>
        <strain evidence="7">NP_3</strain>
    </source>
</reference>
<dbReference type="Gene3D" id="3.20.20.80">
    <property type="entry name" value="Glycosidases"/>
    <property type="match status" value="1"/>
</dbReference>
<dbReference type="PANTHER" id="PTHR11069">
    <property type="entry name" value="GLUCOSYLCERAMIDASE"/>
    <property type="match status" value="1"/>
</dbReference>
<evidence type="ECO:0000259" key="5">
    <source>
        <dbReference type="Pfam" id="PF02055"/>
    </source>
</evidence>
<evidence type="ECO:0000256" key="4">
    <source>
        <dbReference type="RuleBase" id="RU361188"/>
    </source>
</evidence>
<dbReference type="Gene3D" id="2.60.40.1180">
    <property type="entry name" value="Golgi alpha-mannosidase II"/>
    <property type="match status" value="1"/>
</dbReference>